<feature type="transmembrane region" description="Helical" evidence="1">
    <location>
        <begin position="474"/>
        <end position="497"/>
    </location>
</feature>
<comment type="caution">
    <text evidence="2">The sequence shown here is derived from an EMBL/GenBank/DDBJ whole genome shotgun (WGS) entry which is preliminary data.</text>
</comment>
<keyword evidence="1" id="KW-1133">Transmembrane helix</keyword>
<keyword evidence="1" id="KW-0472">Membrane</keyword>
<evidence type="ECO:0000256" key="1">
    <source>
        <dbReference type="SAM" id="Phobius"/>
    </source>
</evidence>
<dbReference type="GO" id="GO:0004713">
    <property type="term" value="F:protein tyrosine kinase activity"/>
    <property type="evidence" value="ECO:0007669"/>
    <property type="project" value="TreeGrafter"/>
</dbReference>
<name>A0A642PRR1_9BACE</name>
<dbReference type="Proteomes" id="UP000448877">
    <property type="component" value="Unassembled WGS sequence"/>
</dbReference>
<sequence>MDIILFLSKFFYRIRYWLLWGSIIVTGLVIYFTQFLPYKYTVNSSLYAGVTSNTNSMTSDGLSIFSINSTFDNLINIAKSKGTLEKVSTRLLATCYVYGDENQDTKYILARNYRALIKETPKEILSLVNRKSLDETVNNFIKYRKEDSKNFIYSIFSRPYNRFFSFKVLNTISVRRLNTSDLIEISYTNSDPGITQHTVRILEEELVKAYEDLRFGSTNNVIAYFEEQVRKSKAMLQAEEDDLMHYNVEKEVINYGEQTKALAITKYEVDDRYEQVLRQYESAVELVKLLEDKMDIRAQILRNKTNLLSELNKVSSLNEKIMEQEIFVSDQAKKENGELLKNKRALQKAEENISTISDRLNEYSFSKEGVGIENMVSEWLQAVINEAKAKAELKVMDTRRNEISEQYREFSPVGTQVNRKERSIGIVEDTYREQLRGLSEARLRLKNIEMTTANLKVITPPEYPLTDTGRRRTLYIIAAFIGSLIFITFYFLVIELLDRTLRDPERSKRLTGLPVIAAFNGVSNLKYRGFLKLCNRTAAAYTCQQLNNYIQKNRPTIINLLSMEKGEGKSFLAQYFIQYWETENLHVRYVNYAEDFDIESKSYVQAQELSDFWQLNSAESTPDILLIEYPAFKTASLPYPVLQKSDVNLLIANACRLWAEKDDKRLKNFKEIVSNVPLFLYLNNADRDVVESFTGELPPESPVHSFFNRIAQLGLTSKKAAVK</sequence>
<reference evidence="2 3" key="1">
    <citation type="journal article" date="2019" name="Nat. Med.">
        <title>A library of human gut bacterial isolates paired with longitudinal multiomics data enables mechanistic microbiome research.</title>
        <authorList>
            <person name="Poyet M."/>
            <person name="Groussin M."/>
            <person name="Gibbons S.M."/>
            <person name="Avila-Pacheco J."/>
            <person name="Jiang X."/>
            <person name="Kearney S.M."/>
            <person name="Perrotta A.R."/>
            <person name="Berdy B."/>
            <person name="Zhao S."/>
            <person name="Lieberman T.D."/>
            <person name="Swanson P.K."/>
            <person name="Smith M."/>
            <person name="Roesemann S."/>
            <person name="Alexander J.E."/>
            <person name="Rich S.A."/>
            <person name="Livny J."/>
            <person name="Vlamakis H."/>
            <person name="Clish C."/>
            <person name="Bullock K."/>
            <person name="Deik A."/>
            <person name="Scott J."/>
            <person name="Pierce K.A."/>
            <person name="Xavier R.J."/>
            <person name="Alm E.J."/>
        </authorList>
    </citation>
    <scope>NUCLEOTIDE SEQUENCE [LARGE SCALE GENOMIC DNA]</scope>
    <source>
        <strain evidence="2 3">BIOML-A6</strain>
    </source>
</reference>
<proteinExistence type="predicted"/>
<accession>A0A642PRR1</accession>
<evidence type="ECO:0008006" key="4">
    <source>
        <dbReference type="Google" id="ProtNLM"/>
    </source>
</evidence>
<dbReference type="AlphaFoldDB" id="A0A642PRR1"/>
<dbReference type="GO" id="GO:0005886">
    <property type="term" value="C:plasma membrane"/>
    <property type="evidence" value="ECO:0007669"/>
    <property type="project" value="TreeGrafter"/>
</dbReference>
<evidence type="ECO:0000313" key="2">
    <source>
        <dbReference type="EMBL" id="KAA5414230.1"/>
    </source>
</evidence>
<dbReference type="RefSeq" id="WP_149920412.1">
    <property type="nucleotide sequence ID" value="NZ_VVYV01000043.1"/>
</dbReference>
<dbReference type="PANTHER" id="PTHR32309:SF13">
    <property type="entry name" value="FERRIC ENTEROBACTIN TRANSPORT PROTEIN FEPE"/>
    <property type="match status" value="1"/>
</dbReference>
<gene>
    <name evidence="2" type="ORF">F2Y81_20830</name>
</gene>
<organism evidence="2 3">
    <name type="scientific">Bacteroides cellulosilyticus</name>
    <dbReference type="NCBI Taxonomy" id="246787"/>
    <lineage>
        <taxon>Bacteria</taxon>
        <taxon>Pseudomonadati</taxon>
        <taxon>Bacteroidota</taxon>
        <taxon>Bacteroidia</taxon>
        <taxon>Bacteroidales</taxon>
        <taxon>Bacteroidaceae</taxon>
        <taxon>Bacteroides</taxon>
    </lineage>
</organism>
<dbReference type="InterPro" id="IPR050445">
    <property type="entry name" value="Bact_polysacc_biosynth/exp"/>
</dbReference>
<keyword evidence="1" id="KW-0812">Transmembrane</keyword>
<feature type="transmembrane region" description="Helical" evidence="1">
    <location>
        <begin position="16"/>
        <end position="36"/>
    </location>
</feature>
<dbReference type="PANTHER" id="PTHR32309">
    <property type="entry name" value="TYROSINE-PROTEIN KINASE"/>
    <property type="match status" value="1"/>
</dbReference>
<dbReference type="EMBL" id="VVYV01000043">
    <property type="protein sequence ID" value="KAA5414230.1"/>
    <property type="molecule type" value="Genomic_DNA"/>
</dbReference>
<protein>
    <recommendedName>
        <fullName evidence="4">Polysaccharide chain length determinant N-terminal domain-containing protein</fullName>
    </recommendedName>
</protein>
<evidence type="ECO:0000313" key="3">
    <source>
        <dbReference type="Proteomes" id="UP000448877"/>
    </source>
</evidence>